<dbReference type="Proteomes" id="UP000243579">
    <property type="component" value="Unassembled WGS sequence"/>
</dbReference>
<name>A0A1V9ZL66_ACHHY</name>
<proteinExistence type="predicted"/>
<evidence type="ECO:0000256" key="1">
    <source>
        <dbReference type="ARBA" id="ARBA00004496"/>
    </source>
</evidence>
<protein>
    <recommendedName>
        <fullName evidence="5">Dynactin subunit 2</fullName>
    </recommendedName>
</protein>
<evidence type="ECO:0000256" key="2">
    <source>
        <dbReference type="ARBA" id="ARBA00022490"/>
    </source>
</evidence>
<evidence type="ECO:0008006" key="5">
    <source>
        <dbReference type="Google" id="ProtNLM"/>
    </source>
</evidence>
<accession>A0A1V9ZL66</accession>
<evidence type="ECO:0000313" key="3">
    <source>
        <dbReference type="EMBL" id="OQR98681.1"/>
    </source>
</evidence>
<dbReference type="AlphaFoldDB" id="A0A1V9ZL66"/>
<dbReference type="PANTHER" id="PTHR15346">
    <property type="entry name" value="DYNACTIN SUBUNIT"/>
    <property type="match status" value="1"/>
</dbReference>
<dbReference type="GO" id="GO:0007017">
    <property type="term" value="P:microtubule-based process"/>
    <property type="evidence" value="ECO:0007669"/>
    <property type="project" value="InterPro"/>
</dbReference>
<evidence type="ECO:0000313" key="4">
    <source>
        <dbReference type="Proteomes" id="UP000243579"/>
    </source>
</evidence>
<dbReference type="OrthoDB" id="4977at2759"/>
<dbReference type="EMBL" id="JNBR01000081">
    <property type="protein sequence ID" value="OQR98681.1"/>
    <property type="molecule type" value="Genomic_DNA"/>
</dbReference>
<organism evidence="3 4">
    <name type="scientific">Achlya hypogyna</name>
    <name type="common">Oomycete</name>
    <name type="synonym">Protoachlya hypogyna</name>
    <dbReference type="NCBI Taxonomy" id="1202772"/>
    <lineage>
        <taxon>Eukaryota</taxon>
        <taxon>Sar</taxon>
        <taxon>Stramenopiles</taxon>
        <taxon>Oomycota</taxon>
        <taxon>Saprolegniomycetes</taxon>
        <taxon>Saprolegniales</taxon>
        <taxon>Achlyaceae</taxon>
        <taxon>Achlya</taxon>
    </lineage>
</organism>
<dbReference type="STRING" id="1202772.A0A1V9ZL66"/>
<keyword evidence="2" id="KW-0963">Cytoplasm</keyword>
<comment type="subcellular location">
    <subcellularLocation>
        <location evidence="1">Cytoplasm</location>
    </subcellularLocation>
</comment>
<gene>
    <name evidence="3" type="ORF">ACHHYP_08212</name>
</gene>
<keyword evidence="4" id="KW-1185">Reference proteome</keyword>
<sequence>MAGRRVLEETEVYETPEEEVYPVAPHVHAYAHMDDALASESNEIDRHGVRPADAFHAFLGRSMSVTKDEVKVVPRGDLETPAMRYHRLQMEMGELETDLAMLQTMEQTDPGNPSYTSMLQGLKALQLNLSQLNLGPASAQAQSAQSSVQQQLSSQLFKDIDAFRAQAASGAPSEGLVYEVYALPETRNQKLATVKLASVEQRLAQLEKAIGGPSSGPHTLQHAVADLEARMALLQPAQLDAISTRVSALLHDLTAVSKLQDLHGAVQQSILTAQESSQLNAIQDKLHSVSAAAAALPALVEKLLSLRALHQDASTFSTRLAAVEASTDDLKEILATDAALLQNMETNLTANLAVFQSNMEALDRRMDALLQRP</sequence>
<dbReference type="GO" id="GO:0005737">
    <property type="term" value="C:cytoplasm"/>
    <property type="evidence" value="ECO:0007669"/>
    <property type="project" value="UniProtKB-SubCell"/>
</dbReference>
<dbReference type="InterPro" id="IPR028133">
    <property type="entry name" value="Dynamitin"/>
</dbReference>
<comment type="caution">
    <text evidence="3">The sequence shown here is derived from an EMBL/GenBank/DDBJ whole genome shotgun (WGS) entry which is preliminary data.</text>
</comment>
<reference evidence="3 4" key="1">
    <citation type="journal article" date="2014" name="Genome Biol. Evol.">
        <title>The secreted proteins of Achlya hypogyna and Thraustotheca clavata identify the ancestral oomycete secretome and reveal gene acquisitions by horizontal gene transfer.</title>
        <authorList>
            <person name="Misner I."/>
            <person name="Blouin N."/>
            <person name="Leonard G."/>
            <person name="Richards T.A."/>
            <person name="Lane C.E."/>
        </authorList>
    </citation>
    <scope>NUCLEOTIDE SEQUENCE [LARGE SCALE GENOMIC DNA]</scope>
    <source>
        <strain evidence="3 4">ATCC 48635</strain>
    </source>
</reference>
<dbReference type="Pfam" id="PF04912">
    <property type="entry name" value="Dynamitin"/>
    <property type="match status" value="1"/>
</dbReference>
<dbReference type="GO" id="GO:0005869">
    <property type="term" value="C:dynactin complex"/>
    <property type="evidence" value="ECO:0007669"/>
    <property type="project" value="InterPro"/>
</dbReference>